<dbReference type="PANTHER" id="PTHR34978:SF3">
    <property type="entry name" value="SLR0241 PROTEIN"/>
    <property type="match status" value="1"/>
</dbReference>
<evidence type="ECO:0000313" key="3">
    <source>
        <dbReference type="EMBL" id="GGI58180.1"/>
    </source>
</evidence>
<dbReference type="Pfam" id="PF05569">
    <property type="entry name" value="Peptidase_M56"/>
    <property type="match status" value="1"/>
</dbReference>
<feature type="domain" description="Peptidase M56" evidence="2">
    <location>
        <begin position="136"/>
        <end position="238"/>
    </location>
</feature>
<protein>
    <recommendedName>
        <fullName evidence="2">Peptidase M56 domain-containing protein</fullName>
    </recommendedName>
</protein>
<dbReference type="InterPro" id="IPR052173">
    <property type="entry name" value="Beta-lactam_resp_regulator"/>
</dbReference>
<dbReference type="Proteomes" id="UP000624701">
    <property type="component" value="Unassembled WGS sequence"/>
</dbReference>
<comment type="caution">
    <text evidence="3">The sequence shown here is derived from an EMBL/GenBank/DDBJ whole genome shotgun (WGS) entry which is preliminary data.</text>
</comment>
<evidence type="ECO:0000313" key="4">
    <source>
        <dbReference type="Proteomes" id="UP000624701"/>
    </source>
</evidence>
<keyword evidence="1" id="KW-0472">Membrane</keyword>
<dbReference type="CDD" id="cd07341">
    <property type="entry name" value="M56_BlaR1_MecR1_like"/>
    <property type="match status" value="1"/>
</dbReference>
<gene>
    <name evidence="3" type="ORF">GCM10011444_24890</name>
</gene>
<dbReference type="EMBL" id="BMDQ01000003">
    <property type="protein sequence ID" value="GGI58180.1"/>
    <property type="molecule type" value="Genomic_DNA"/>
</dbReference>
<keyword evidence="4" id="KW-1185">Reference proteome</keyword>
<keyword evidence="1" id="KW-0812">Transmembrane</keyword>
<sequence length="744" mass="84293">MYLGYTFFLKKETFFNHNRWFLLIGLVTALALPLIVIPIYTTIEPITIIETPTSFVNTSAEITPNKKSFDWLQLLTNIYFVGLVIFLIQFILQFGSLAFLLLKNSKDKDGIYTYVIVKNKISPFSFFKWIVYNPNLFSNEELKLILNHEKVHVRQWHSMDIIISRLTCVIFWFNPFTWLYHKDIQQNLEYIADANAQNTSNSETDYQRLLLKTSVGDNTINLTSNFYNSLIKKRIIMLQKQPSKSINRLKSIFILPLLLVFLMSFNTKEVYIENVEVTNESKLDTQNSKLIEVVFSKNTSDKELSKIKSELAKQDVIMTINEIKRNSDGLITEIDLSFKFNEGMTNYNAEDSDGIKPFYFKADTNGSISVGPATNEIIEIIEEPEVIELIEVKEEPIIEIIEEEMEIENDKKQNRFIIHDAENEVEIVADSVLVVEGRPKVKATYTYVTKDTIIVGKSINKSKVIANGNVKIRSNSFVVNTDSIKIRNANGTDPIYILNGKRISKKKFQKINSAKIKTMDVLKDKSAIKLYGKAAKDGVIIINTEEKGPWKVSTKVNSVKSYKEASSGDVKQLIASGKKPVIVIDNEVMGNIKIKDIDYDVAKSVSILKGEAAINLFGKKAKDGAVVIFTKDYKAVKPDNVKVVVSGIHYEDDLNKSENAILYYVTKDTSDKELKQYKSKLAKQNITAKFNKVKRNDAGEIISIKISLSDENGAKSSASWKDDDGISKILIGKKGNKLIASSSY</sequence>
<feature type="transmembrane region" description="Helical" evidence="1">
    <location>
        <begin position="78"/>
        <end position="102"/>
    </location>
</feature>
<proteinExistence type="predicted"/>
<evidence type="ECO:0000256" key="1">
    <source>
        <dbReference type="SAM" id="Phobius"/>
    </source>
</evidence>
<organism evidence="3 4">
    <name type="scientific">Winogradskyella haliclonae</name>
    <dbReference type="NCBI Taxonomy" id="2048558"/>
    <lineage>
        <taxon>Bacteria</taxon>
        <taxon>Pseudomonadati</taxon>
        <taxon>Bacteroidota</taxon>
        <taxon>Flavobacteriia</taxon>
        <taxon>Flavobacteriales</taxon>
        <taxon>Flavobacteriaceae</taxon>
        <taxon>Winogradskyella</taxon>
    </lineage>
</organism>
<evidence type="ECO:0000259" key="2">
    <source>
        <dbReference type="Pfam" id="PF05569"/>
    </source>
</evidence>
<dbReference type="Gene3D" id="2.170.130.10">
    <property type="entry name" value="TonB-dependent receptor, plug domain"/>
    <property type="match status" value="1"/>
</dbReference>
<dbReference type="PANTHER" id="PTHR34978">
    <property type="entry name" value="POSSIBLE SENSOR-TRANSDUCER PROTEIN BLAR"/>
    <property type="match status" value="1"/>
</dbReference>
<reference evidence="4" key="1">
    <citation type="journal article" date="2019" name="Int. J. Syst. Evol. Microbiol.">
        <title>The Global Catalogue of Microorganisms (GCM) 10K type strain sequencing project: providing services to taxonomists for standard genome sequencing and annotation.</title>
        <authorList>
            <consortium name="The Broad Institute Genomics Platform"/>
            <consortium name="The Broad Institute Genome Sequencing Center for Infectious Disease"/>
            <person name="Wu L."/>
            <person name="Ma J."/>
        </authorList>
    </citation>
    <scope>NUCLEOTIDE SEQUENCE [LARGE SCALE GENOMIC DNA]</scope>
    <source>
        <strain evidence="4">CCM 8681</strain>
    </source>
</reference>
<feature type="transmembrane region" description="Helical" evidence="1">
    <location>
        <begin position="20"/>
        <end position="40"/>
    </location>
</feature>
<dbReference type="InterPro" id="IPR008756">
    <property type="entry name" value="Peptidase_M56"/>
</dbReference>
<keyword evidence="1" id="KW-1133">Transmembrane helix</keyword>
<accession>A0ABQ2C0C0</accession>
<name>A0ABQ2C0C0_9FLAO</name>
<dbReference type="InterPro" id="IPR037066">
    <property type="entry name" value="Plug_dom_sf"/>
</dbReference>